<gene>
    <name evidence="13" type="ORF">SAMN05216377_121127</name>
</gene>
<evidence type="ECO:0000256" key="4">
    <source>
        <dbReference type="ARBA" id="ARBA00022679"/>
    </source>
</evidence>
<keyword evidence="9" id="KW-0862">Zinc</keyword>
<evidence type="ECO:0000256" key="2">
    <source>
        <dbReference type="ARBA" id="ARBA00004141"/>
    </source>
</evidence>
<keyword evidence="8" id="KW-0833">Ubl conjugation pathway</keyword>
<dbReference type="EC" id="2.3.2.27" evidence="3"/>
<evidence type="ECO:0000313" key="13">
    <source>
        <dbReference type="EMBL" id="SDH36994.1"/>
    </source>
</evidence>
<evidence type="ECO:0000256" key="9">
    <source>
        <dbReference type="ARBA" id="ARBA00022833"/>
    </source>
</evidence>
<dbReference type="Proteomes" id="UP000198967">
    <property type="component" value="Unassembled WGS sequence"/>
</dbReference>
<evidence type="ECO:0000256" key="11">
    <source>
        <dbReference type="ARBA" id="ARBA00023136"/>
    </source>
</evidence>
<name>A0A1G8BV38_PSEOR</name>
<protein>
    <recommendedName>
        <fullName evidence="3">RING-type E3 ubiquitin transferase</fullName>
        <ecNumber evidence="3">2.3.2.27</ecNumber>
    </recommendedName>
</protein>
<dbReference type="EMBL" id="FNBE01000021">
    <property type="protein sequence ID" value="SDH36994.1"/>
    <property type="molecule type" value="Genomic_DNA"/>
</dbReference>
<keyword evidence="7" id="KW-0863">Zinc-finger</keyword>
<dbReference type="STRING" id="366584.SAMN05216377_121127"/>
<dbReference type="Pfam" id="PF12483">
    <property type="entry name" value="GIDE"/>
    <property type="match status" value="1"/>
</dbReference>
<feature type="domain" description="E3 Ubiquitin ligase MUL1-like" evidence="12">
    <location>
        <begin position="106"/>
        <end position="208"/>
    </location>
</feature>
<evidence type="ECO:0000256" key="1">
    <source>
        <dbReference type="ARBA" id="ARBA00000900"/>
    </source>
</evidence>
<dbReference type="GO" id="GO:0016020">
    <property type="term" value="C:membrane"/>
    <property type="evidence" value="ECO:0007669"/>
    <property type="project" value="UniProtKB-SubCell"/>
</dbReference>
<keyword evidence="10" id="KW-1133">Transmembrane helix</keyword>
<evidence type="ECO:0000256" key="6">
    <source>
        <dbReference type="ARBA" id="ARBA00022723"/>
    </source>
</evidence>
<sequence length="246" mass="26869">MISTILLILTGVLGHLAYRQIRLVGESRTRWLRGLEAAPVEVAEVVAMAEAARREVGPHLFHQVVAVTGTVVADRTRESPIGRAASVWYRVETVRRYRTDKGVAEEVEGNRRGQVPFTLRADGAELTVDPVDATVEVPVAEIREDRPDPDEGLRIGPVTIGSRTVGYRHTEWRVEPGQRVTVFGEARGDADGVRLAVRPGRPLTITNVERADHVQAQHATNRAAVSKAVLHTLGSLTAFVAFLLVG</sequence>
<keyword evidence="6" id="KW-0479">Metal-binding</keyword>
<evidence type="ECO:0000256" key="10">
    <source>
        <dbReference type="ARBA" id="ARBA00022989"/>
    </source>
</evidence>
<evidence type="ECO:0000256" key="7">
    <source>
        <dbReference type="ARBA" id="ARBA00022771"/>
    </source>
</evidence>
<dbReference type="GO" id="GO:0016874">
    <property type="term" value="F:ligase activity"/>
    <property type="evidence" value="ECO:0007669"/>
    <property type="project" value="UniProtKB-KW"/>
</dbReference>
<evidence type="ECO:0000256" key="5">
    <source>
        <dbReference type="ARBA" id="ARBA00022692"/>
    </source>
</evidence>
<comment type="catalytic activity">
    <reaction evidence="1">
        <text>S-ubiquitinyl-[E2 ubiquitin-conjugating enzyme]-L-cysteine + [acceptor protein]-L-lysine = [E2 ubiquitin-conjugating enzyme]-L-cysteine + N(6)-ubiquitinyl-[acceptor protein]-L-lysine.</text>
        <dbReference type="EC" id="2.3.2.27"/>
    </reaction>
</comment>
<evidence type="ECO:0000259" key="12">
    <source>
        <dbReference type="Pfam" id="PF12483"/>
    </source>
</evidence>
<reference evidence="13 14" key="1">
    <citation type="submission" date="2016-10" db="EMBL/GenBank/DDBJ databases">
        <authorList>
            <person name="de Groot N.N."/>
        </authorList>
    </citation>
    <scope>NUCLEOTIDE SEQUENCE [LARGE SCALE GENOMIC DNA]</scope>
    <source>
        <strain evidence="13 14">CGMCC 4.3143</strain>
    </source>
</reference>
<keyword evidence="13" id="KW-0436">Ligase</keyword>
<evidence type="ECO:0000256" key="8">
    <source>
        <dbReference type="ARBA" id="ARBA00022786"/>
    </source>
</evidence>
<keyword evidence="5" id="KW-0812">Transmembrane</keyword>
<evidence type="ECO:0000256" key="3">
    <source>
        <dbReference type="ARBA" id="ARBA00012483"/>
    </source>
</evidence>
<dbReference type="GO" id="GO:0061630">
    <property type="term" value="F:ubiquitin protein ligase activity"/>
    <property type="evidence" value="ECO:0007669"/>
    <property type="project" value="UniProtKB-EC"/>
</dbReference>
<organism evidence="13 14">
    <name type="scientific">Pseudonocardia oroxyli</name>
    <dbReference type="NCBI Taxonomy" id="366584"/>
    <lineage>
        <taxon>Bacteria</taxon>
        <taxon>Bacillati</taxon>
        <taxon>Actinomycetota</taxon>
        <taxon>Actinomycetes</taxon>
        <taxon>Pseudonocardiales</taxon>
        <taxon>Pseudonocardiaceae</taxon>
        <taxon>Pseudonocardia</taxon>
    </lineage>
</organism>
<proteinExistence type="predicted"/>
<keyword evidence="11" id="KW-0472">Membrane</keyword>
<dbReference type="OrthoDB" id="3577703at2"/>
<dbReference type="AlphaFoldDB" id="A0A1G8BV38"/>
<dbReference type="RefSeq" id="WP_093089403.1">
    <property type="nucleotide sequence ID" value="NZ_FNBE01000021.1"/>
</dbReference>
<keyword evidence="4" id="KW-0808">Transferase</keyword>
<evidence type="ECO:0000313" key="14">
    <source>
        <dbReference type="Proteomes" id="UP000198967"/>
    </source>
</evidence>
<accession>A0A1G8BV38</accession>
<dbReference type="GO" id="GO:0008270">
    <property type="term" value="F:zinc ion binding"/>
    <property type="evidence" value="ECO:0007669"/>
    <property type="project" value="UniProtKB-KW"/>
</dbReference>
<dbReference type="InterPro" id="IPR022170">
    <property type="entry name" value="MUL1-like"/>
</dbReference>
<keyword evidence="14" id="KW-1185">Reference proteome</keyword>
<comment type="subcellular location">
    <subcellularLocation>
        <location evidence="2">Membrane</location>
        <topology evidence="2">Multi-pass membrane protein</topology>
    </subcellularLocation>
</comment>
<dbReference type="GO" id="GO:0016567">
    <property type="term" value="P:protein ubiquitination"/>
    <property type="evidence" value="ECO:0007669"/>
    <property type="project" value="InterPro"/>
</dbReference>